<dbReference type="OrthoDB" id="3158924at2759"/>
<dbReference type="EMBL" id="AVOT02011480">
    <property type="protein sequence ID" value="MBW0492216.1"/>
    <property type="molecule type" value="Genomic_DNA"/>
</dbReference>
<keyword evidence="2" id="KW-1185">Reference proteome</keyword>
<comment type="caution">
    <text evidence="1">The sequence shown here is derived from an EMBL/GenBank/DDBJ whole genome shotgun (WGS) entry which is preliminary data.</text>
</comment>
<gene>
    <name evidence="1" type="ORF">O181_031931</name>
</gene>
<evidence type="ECO:0000313" key="1">
    <source>
        <dbReference type="EMBL" id="MBW0492216.1"/>
    </source>
</evidence>
<reference evidence="1" key="1">
    <citation type="submission" date="2021-03" db="EMBL/GenBank/DDBJ databases">
        <title>Draft genome sequence of rust myrtle Austropuccinia psidii MF-1, a brazilian biotype.</title>
        <authorList>
            <person name="Quecine M.C."/>
            <person name="Pachon D.M.R."/>
            <person name="Bonatelli M.L."/>
            <person name="Correr F.H."/>
            <person name="Franceschini L.M."/>
            <person name="Leite T.F."/>
            <person name="Margarido G.R.A."/>
            <person name="Almeida C.A."/>
            <person name="Ferrarezi J.A."/>
            <person name="Labate C.A."/>
        </authorList>
    </citation>
    <scope>NUCLEOTIDE SEQUENCE</scope>
    <source>
        <strain evidence="1">MF-1</strain>
    </source>
</reference>
<dbReference type="Proteomes" id="UP000765509">
    <property type="component" value="Unassembled WGS sequence"/>
</dbReference>
<proteinExistence type="predicted"/>
<accession>A0A9Q3D1G0</accession>
<evidence type="ECO:0000313" key="2">
    <source>
        <dbReference type="Proteomes" id="UP000765509"/>
    </source>
</evidence>
<protein>
    <submittedName>
        <fullName evidence="1">Uncharacterized protein</fullName>
    </submittedName>
</protein>
<dbReference type="AlphaFoldDB" id="A0A9Q3D1G0"/>
<sequence length="139" mass="15926">MEKACNTSLPQDSMRKDLIQKNPTAAIFKGMLYKSRKHAVRLTENSFSYSKVKWHKSHDTPYLKVGDLELVSTTYFNSIKGCKNIKDSFSRPLVIKALHWANAVEVELSETISNKHPKFQVILINPYKSGDSEKLLLRN</sequence>
<organism evidence="1 2">
    <name type="scientific">Austropuccinia psidii MF-1</name>
    <dbReference type="NCBI Taxonomy" id="1389203"/>
    <lineage>
        <taxon>Eukaryota</taxon>
        <taxon>Fungi</taxon>
        <taxon>Dikarya</taxon>
        <taxon>Basidiomycota</taxon>
        <taxon>Pucciniomycotina</taxon>
        <taxon>Pucciniomycetes</taxon>
        <taxon>Pucciniales</taxon>
        <taxon>Sphaerophragmiaceae</taxon>
        <taxon>Austropuccinia</taxon>
    </lineage>
</organism>
<name>A0A9Q3D1G0_9BASI</name>